<feature type="region of interest" description="Disordered" evidence="2">
    <location>
        <begin position="38"/>
        <end position="88"/>
    </location>
</feature>
<dbReference type="SMART" id="SM00343">
    <property type="entry name" value="ZnF_C2HC"/>
    <property type="match status" value="1"/>
</dbReference>
<evidence type="ECO:0000256" key="1">
    <source>
        <dbReference type="PROSITE-ProRule" id="PRU00047"/>
    </source>
</evidence>
<dbReference type="Gene3D" id="4.10.60.10">
    <property type="entry name" value="Zinc finger, CCHC-type"/>
    <property type="match status" value="1"/>
</dbReference>
<evidence type="ECO:0000259" key="3">
    <source>
        <dbReference type="PROSITE" id="PS50158"/>
    </source>
</evidence>
<dbReference type="Proteomes" id="UP000326396">
    <property type="component" value="Linkage Group LG17"/>
</dbReference>
<dbReference type="PROSITE" id="PS50158">
    <property type="entry name" value="ZF_CCHC"/>
    <property type="match status" value="1"/>
</dbReference>
<feature type="domain" description="CCHC-type" evidence="3">
    <location>
        <begin position="97"/>
        <end position="112"/>
    </location>
</feature>
<dbReference type="EMBL" id="SZYD01000009">
    <property type="protein sequence ID" value="KAD5317249.1"/>
    <property type="molecule type" value="Genomic_DNA"/>
</dbReference>
<keyword evidence="1" id="KW-0479">Metal-binding</keyword>
<comment type="caution">
    <text evidence="4">The sequence shown here is derived from an EMBL/GenBank/DDBJ whole genome shotgun (WGS) entry which is preliminary data.</text>
</comment>
<name>A0A5N6NSJ9_9ASTR</name>
<evidence type="ECO:0000256" key="2">
    <source>
        <dbReference type="SAM" id="MobiDB-lite"/>
    </source>
</evidence>
<keyword evidence="1" id="KW-0862">Zinc</keyword>
<dbReference type="Pfam" id="PF00098">
    <property type="entry name" value="zf-CCHC"/>
    <property type="match status" value="1"/>
</dbReference>
<evidence type="ECO:0000313" key="4">
    <source>
        <dbReference type="EMBL" id="KAD5317249.1"/>
    </source>
</evidence>
<dbReference type="SUPFAM" id="SSF57756">
    <property type="entry name" value="Retrovirus zinc finger-like domains"/>
    <property type="match status" value="1"/>
</dbReference>
<dbReference type="GO" id="GO:0008270">
    <property type="term" value="F:zinc ion binding"/>
    <property type="evidence" value="ECO:0007669"/>
    <property type="project" value="UniProtKB-KW"/>
</dbReference>
<keyword evidence="5" id="KW-1185">Reference proteome</keyword>
<evidence type="ECO:0000313" key="5">
    <source>
        <dbReference type="Proteomes" id="UP000326396"/>
    </source>
</evidence>
<dbReference type="AlphaFoldDB" id="A0A5N6NSJ9"/>
<protein>
    <recommendedName>
        <fullName evidence="3">CCHC-type domain-containing protein</fullName>
    </recommendedName>
</protein>
<proteinExistence type="predicted"/>
<feature type="compositionally biased region" description="Pro residues" evidence="2">
    <location>
        <begin position="73"/>
        <end position="84"/>
    </location>
</feature>
<keyword evidence="1" id="KW-0863">Zinc-finger</keyword>
<reference evidence="4 5" key="1">
    <citation type="submission" date="2019-05" db="EMBL/GenBank/DDBJ databases">
        <title>Mikania micrantha, genome provides insights into the molecular mechanism of rapid growth.</title>
        <authorList>
            <person name="Liu B."/>
        </authorList>
    </citation>
    <scope>NUCLEOTIDE SEQUENCE [LARGE SCALE GENOMIC DNA]</scope>
    <source>
        <strain evidence="4">NLD-2019</strain>
        <tissue evidence="4">Leaf</tissue>
    </source>
</reference>
<gene>
    <name evidence="4" type="ORF">E3N88_17195</name>
</gene>
<organism evidence="4 5">
    <name type="scientific">Mikania micrantha</name>
    <name type="common">bitter vine</name>
    <dbReference type="NCBI Taxonomy" id="192012"/>
    <lineage>
        <taxon>Eukaryota</taxon>
        <taxon>Viridiplantae</taxon>
        <taxon>Streptophyta</taxon>
        <taxon>Embryophyta</taxon>
        <taxon>Tracheophyta</taxon>
        <taxon>Spermatophyta</taxon>
        <taxon>Magnoliopsida</taxon>
        <taxon>eudicotyledons</taxon>
        <taxon>Gunneridae</taxon>
        <taxon>Pentapetalae</taxon>
        <taxon>asterids</taxon>
        <taxon>campanulids</taxon>
        <taxon>Asterales</taxon>
        <taxon>Asteraceae</taxon>
        <taxon>Asteroideae</taxon>
        <taxon>Heliantheae alliance</taxon>
        <taxon>Eupatorieae</taxon>
        <taxon>Mikania</taxon>
    </lineage>
</organism>
<dbReference type="InterPro" id="IPR036875">
    <property type="entry name" value="Znf_CCHC_sf"/>
</dbReference>
<sequence length="179" mass="19526">MDTRSTADLKKAVEGLEAEKRAMAEQLAALQQQVRELSINRDEEGENGTDCQQRHKGKSEATRTFNKATTPTKVPPTPKGPTIPDPDKTNSRAPRICFWCQGLGHIASDCPNKRMVTLTEFEDLEHTFATVPSTELQAAQGLDPPDPGPIDSVAPKLDPHNLGSLWISCVQCHSTPNDG</sequence>
<dbReference type="GO" id="GO:0003676">
    <property type="term" value="F:nucleic acid binding"/>
    <property type="evidence" value="ECO:0007669"/>
    <property type="project" value="InterPro"/>
</dbReference>
<dbReference type="InterPro" id="IPR001878">
    <property type="entry name" value="Znf_CCHC"/>
</dbReference>
<accession>A0A5N6NSJ9</accession>